<dbReference type="InterPro" id="IPR057467">
    <property type="entry name" value="Ig_CFAP65_8th"/>
</dbReference>
<proteinExistence type="predicted"/>
<dbReference type="InterPro" id="IPR058536">
    <property type="entry name" value="Ig_CFAP65_4th"/>
</dbReference>
<evidence type="ECO:0000256" key="6">
    <source>
        <dbReference type="ARBA" id="ARBA00023273"/>
    </source>
</evidence>
<dbReference type="InterPro" id="IPR056305">
    <property type="entry name" value="Ig_CFAP65_10th"/>
</dbReference>
<keyword evidence="3" id="KW-0963">Cytoplasm</keyword>
<evidence type="ECO:0000256" key="1">
    <source>
        <dbReference type="ARBA" id="ARBA00004230"/>
    </source>
</evidence>
<dbReference type="Pfam" id="PF22544">
    <property type="entry name" value="HYDIN_VesB_CFA65-like_Ig"/>
    <property type="match status" value="1"/>
</dbReference>
<feature type="compositionally biased region" description="Low complexity" evidence="7">
    <location>
        <begin position="1506"/>
        <end position="1523"/>
    </location>
</feature>
<comment type="subcellular location">
    <subcellularLocation>
        <location evidence="1">Cell projection</location>
        <location evidence="1">Cilium</location>
        <location evidence="1">Flagellum</location>
    </subcellularLocation>
    <subcellularLocation>
        <location evidence="2">Cytoplasm</location>
    </subcellularLocation>
</comment>
<feature type="domain" description="CFAP65-like ninth Ig-like" evidence="11">
    <location>
        <begin position="1021"/>
        <end position="1195"/>
    </location>
</feature>
<feature type="region of interest" description="Disordered" evidence="7">
    <location>
        <begin position="1460"/>
        <end position="1491"/>
    </location>
</feature>
<evidence type="ECO:0000259" key="13">
    <source>
        <dbReference type="Pfam" id="PF25249"/>
    </source>
</evidence>
<dbReference type="GO" id="GO:0005737">
    <property type="term" value="C:cytoplasm"/>
    <property type="evidence" value="ECO:0007669"/>
    <property type="project" value="UniProtKB-SubCell"/>
</dbReference>
<dbReference type="SUPFAM" id="SSF49354">
    <property type="entry name" value="PapD-like"/>
    <property type="match status" value="1"/>
</dbReference>
<dbReference type="InterPro" id="IPR053879">
    <property type="entry name" value="HYDIN_VesB_CFA65-like_Ig"/>
</dbReference>
<feature type="compositionally biased region" description="Polar residues" evidence="7">
    <location>
        <begin position="1475"/>
        <end position="1488"/>
    </location>
</feature>
<feature type="region of interest" description="Disordered" evidence="7">
    <location>
        <begin position="1506"/>
        <end position="1552"/>
    </location>
</feature>
<evidence type="ECO:0000259" key="9">
    <source>
        <dbReference type="Pfam" id="PF24291"/>
    </source>
</evidence>
<evidence type="ECO:0000256" key="4">
    <source>
        <dbReference type="ARBA" id="ARBA00022846"/>
    </source>
</evidence>
<evidence type="ECO:0008006" key="16">
    <source>
        <dbReference type="Google" id="ProtNLM"/>
    </source>
</evidence>
<protein>
    <recommendedName>
        <fullName evidence="16">MSP domain-containing protein</fullName>
    </recommendedName>
</protein>
<dbReference type="Proteomes" id="UP000243217">
    <property type="component" value="Unassembled WGS sequence"/>
</dbReference>
<dbReference type="PANTHER" id="PTHR46127:SF1">
    <property type="entry name" value="CILIA- AND FLAGELLA-ASSOCIATED PROTEIN 65"/>
    <property type="match status" value="1"/>
</dbReference>
<comment type="caution">
    <text evidence="14">The sequence shown here is derived from an EMBL/GenBank/DDBJ whole genome shotgun (WGS) entry which is preliminary data.</text>
</comment>
<evidence type="ECO:0000259" key="11">
    <source>
        <dbReference type="Pfam" id="PF24816"/>
    </source>
</evidence>
<evidence type="ECO:0000256" key="3">
    <source>
        <dbReference type="ARBA" id="ARBA00022490"/>
    </source>
</evidence>
<dbReference type="Gene3D" id="2.60.40.10">
    <property type="entry name" value="Immunoglobulins"/>
    <property type="match status" value="9"/>
</dbReference>
<evidence type="ECO:0000256" key="2">
    <source>
        <dbReference type="ARBA" id="ARBA00004496"/>
    </source>
</evidence>
<keyword evidence="4" id="KW-0282">Flagellum</keyword>
<feature type="domain" description="CFAP65 tenth Ig-like" evidence="9">
    <location>
        <begin position="1230"/>
        <end position="1330"/>
    </location>
</feature>
<feature type="domain" description="CFAP65 fourth Ig-like" evidence="10">
    <location>
        <begin position="683"/>
        <end position="769"/>
    </location>
</feature>
<feature type="domain" description="CFAP65 seventh Ig-like" evidence="13">
    <location>
        <begin position="786"/>
        <end position="866"/>
    </location>
</feature>
<evidence type="ECO:0000256" key="7">
    <source>
        <dbReference type="SAM" id="MobiDB-lite"/>
    </source>
</evidence>
<feature type="domain" description="CFAP65 fourth Ig-like" evidence="10">
    <location>
        <begin position="363"/>
        <end position="455"/>
    </location>
</feature>
<evidence type="ECO:0000259" key="12">
    <source>
        <dbReference type="Pfam" id="PF25248"/>
    </source>
</evidence>
<keyword evidence="6" id="KW-0966">Cell projection</keyword>
<evidence type="ECO:0000256" key="5">
    <source>
        <dbReference type="ARBA" id="ARBA00023069"/>
    </source>
</evidence>
<dbReference type="InterPro" id="IPR052614">
    <property type="entry name" value="CFAP65"/>
</dbReference>
<feature type="domain" description="CFAP65 eight Ig-like" evidence="12">
    <location>
        <begin position="896"/>
        <end position="1000"/>
    </location>
</feature>
<dbReference type="InterPro" id="IPR057470">
    <property type="entry name" value="Ig_CFAP65_7th"/>
</dbReference>
<sequence length="1728" mass="193371">MSEEAVLNRVEQHRVFGIDCGDEILFAAGTWAPGGEHSKKLYVKNVSNKTIKFKYDLPRTKYFSMDFPLLITLSPGTSRMLDIAFRPVQYEEYDDFIRFTVNIIDGGVKATNGTFRLPVKARISMLRIDLPNGLDFGFCPTSETTDYVFQLRNTGQIDARFKWNLPDAGEHGRPFALTPATGEIKAGQVLDITSTFSPKSASVYVVTALLMAHELGETKQHQETNMKISGIGKYAYFAASENELDFGEMLVGAPSTHKHPTEREFMLRNRSLVRASFQIVPMETDHEPLFFFTPLKGTIPPESELPIRVKYTPISPGTFTCDNFKIVTPGGHAVQVQCRGKAIGPVVTLWKKNRASNMVTGHSINFRDVCVGESAARVLYLKNESPLAVRFNIMSAANGIFTIAKIAGVIPPLLECSILLTFAPSAPGNYYRRLFCLIQNQSTVYVDVLGTGYDANIRPSPFQQAHVDAYRLRCEHNLGHLSPDGLEALWNDKGDEYFLKGALALQNQNKQRESTKLLTRSGEALMSDIQVCHEFFIQPDDTHGMIIASDALLDFGGESKKSLSVTNQTRGKVTCTWRIAEAPTDTTGANFSIYPLSTDIAPGAAAEFRVTFHPQQTNTYYFAEIESTVYFKSNRTFRLVNPETFTPPWCVVVHATGHTFASTDCQFLSKVSYSTAKNGLCTFPSAYVGDSVFQTVLLINSSDTPALFSIVQDPSKVFRAKPSCGFIPANGFHLIQIRFTPTKCRRYSYALKTLVNHSSEIFLELTGTGCFPHLICQEYDAKSSIEKLYIKPTSVGLSSTRIFRVTNGCRIPLVFRWSIPASIQDTFNLSPLVHRLLGNESSVISCVFSPSAIKLYNQRIGLHVKSISIGCHDKPSSRLPVLQDISIKVTGLGTTGAVSFEPSCMELPTVLVNSDATQPFFLVNTSDCDLKYQLCVEVLESSKVMARPELDKESVAKYITFSKPNGIISARSQRVIVIAFRGDLAGKYDYNIKCAVAIMDTVVIVGDDSAKMNVLASASFPTLFFEDIRLLMTPTTIAWRQFKCEEINTFMAAPLTNDELKLNSESSPDLSLLRVFPLHFTPSVVGSATEEVVIQLRNPGSLVVDFRIFYPNESDVEIEPWADTSEPTTDELRQNIIIDSKIFNVTPRTGVLQPHQSILLRLSYSYSSLQYDGIHDLRLMLSVSQGKKMMIALHGRTLQRSTPFAFIPQSAWVLSPVMLSESGRKEHIHVRPALQQFQIFNRGESPLQVDVDDSQLALINATSFNYPIFDCLVQRTIIPPMGFEYLELEFCPLEHKVYFAKLTLNIEGIDTPYQETLELNIIAQGYHPAQLTFDKTRKNIVLKGPPRTPLLHLPFESQPAALSCDMIDFGHVSIHSENTRLLVLTNTSRTTTIAFGWDTQHYLVHNGRVRFFPIQGKLLPLEHIIVRVTMSPQAELIVVNHDFTCWIRVIEDTALIESNKNSKKSDNNNKPNDSRPSVLTRTTVASRSRFSKEELSEESMFVPPVSQALPKLKPKSSSQSASPMRSPKGPRRKMSPTRQNSSRKAKSNVALNTAGADLPSKIKMVPVFVHIFAHVLPLELFRLQYPLDQIVRHPLPIRLNDTRLLDDIEQLRKQISAVKNTSSFAESRHVVEGAMSYLLTDILNSRVISEAFEELPPEPPTPFFVQFKANDMSKARLSRRQKLLVEDDFRRITSNVLENTMLNIVQEIALGEFDLSCLPKQLVFLQDE</sequence>
<dbReference type="Pfam" id="PF24507">
    <property type="entry name" value="Ig_CFAP65_4th"/>
    <property type="match status" value="2"/>
</dbReference>
<reference evidence="14 15" key="1">
    <citation type="journal article" date="2014" name="Genome Biol. Evol.">
        <title>The secreted proteins of Achlya hypogyna and Thraustotheca clavata identify the ancestral oomycete secretome and reveal gene acquisitions by horizontal gene transfer.</title>
        <authorList>
            <person name="Misner I."/>
            <person name="Blouin N."/>
            <person name="Leonard G."/>
            <person name="Richards T.A."/>
            <person name="Lane C.E."/>
        </authorList>
    </citation>
    <scope>NUCLEOTIDE SEQUENCE [LARGE SCALE GENOMIC DNA]</scope>
    <source>
        <strain evidence="14 15">ATCC 34112</strain>
    </source>
</reference>
<dbReference type="Pfam" id="PF25248">
    <property type="entry name" value="Ig_CFAP65_8th"/>
    <property type="match status" value="1"/>
</dbReference>
<dbReference type="InterPro" id="IPR056344">
    <property type="entry name" value="Ig_CFAP65-like_9th"/>
</dbReference>
<feature type="compositionally biased region" description="Basic residues" evidence="7">
    <location>
        <begin position="1528"/>
        <end position="1546"/>
    </location>
</feature>
<dbReference type="Pfam" id="PF24816">
    <property type="entry name" value="Ig_CFAP65__9th"/>
    <property type="match status" value="1"/>
</dbReference>
<name>A0A1W0A0N0_9STRA</name>
<organism evidence="14 15">
    <name type="scientific">Thraustotheca clavata</name>
    <dbReference type="NCBI Taxonomy" id="74557"/>
    <lineage>
        <taxon>Eukaryota</taxon>
        <taxon>Sar</taxon>
        <taxon>Stramenopiles</taxon>
        <taxon>Oomycota</taxon>
        <taxon>Saprolegniomycetes</taxon>
        <taxon>Saprolegniales</taxon>
        <taxon>Achlyaceae</taxon>
        <taxon>Thraustotheca</taxon>
    </lineage>
</organism>
<dbReference type="EMBL" id="JNBS01000756">
    <property type="protein sequence ID" value="OQS03825.1"/>
    <property type="molecule type" value="Genomic_DNA"/>
</dbReference>
<evidence type="ECO:0000313" key="14">
    <source>
        <dbReference type="EMBL" id="OQS03825.1"/>
    </source>
</evidence>
<dbReference type="OrthoDB" id="415597at2759"/>
<dbReference type="InterPro" id="IPR013783">
    <property type="entry name" value="Ig-like_fold"/>
</dbReference>
<dbReference type="GO" id="GO:0031514">
    <property type="term" value="C:motile cilium"/>
    <property type="evidence" value="ECO:0007669"/>
    <property type="project" value="UniProtKB-SubCell"/>
</dbReference>
<dbReference type="InterPro" id="IPR008962">
    <property type="entry name" value="PapD-like_sf"/>
</dbReference>
<dbReference type="STRING" id="74557.A0A1W0A0N0"/>
<dbReference type="Pfam" id="PF25249">
    <property type="entry name" value="Ig_CFAP65_7th"/>
    <property type="match status" value="1"/>
</dbReference>
<dbReference type="Pfam" id="PF24291">
    <property type="entry name" value="Ig_CFAP65"/>
    <property type="match status" value="1"/>
</dbReference>
<feature type="domain" description="HYDIN/VesB/CFA65-like Ig-like" evidence="8">
    <location>
        <begin position="128"/>
        <end position="200"/>
    </location>
</feature>
<evidence type="ECO:0000259" key="10">
    <source>
        <dbReference type="Pfam" id="PF24507"/>
    </source>
</evidence>
<evidence type="ECO:0000313" key="15">
    <source>
        <dbReference type="Proteomes" id="UP000243217"/>
    </source>
</evidence>
<evidence type="ECO:0000259" key="8">
    <source>
        <dbReference type="Pfam" id="PF22544"/>
    </source>
</evidence>
<keyword evidence="5" id="KW-0969">Cilium</keyword>
<gene>
    <name evidence="14" type="ORF">THRCLA_03886</name>
</gene>
<keyword evidence="15" id="KW-1185">Reference proteome</keyword>
<accession>A0A1W0A0N0</accession>
<dbReference type="PANTHER" id="PTHR46127">
    <property type="entry name" value="CILIA- AND FLAGELLA-ASSOCIATED PROTEIN 65"/>
    <property type="match status" value="1"/>
</dbReference>